<evidence type="ECO:0000256" key="1">
    <source>
        <dbReference type="SAM" id="MobiDB-lite"/>
    </source>
</evidence>
<dbReference type="Proteomes" id="UP000019277">
    <property type="component" value="Unassembled WGS sequence"/>
</dbReference>
<comment type="caution">
    <text evidence="2">The sequence shown here is derived from an EMBL/GenBank/DDBJ whole genome shotgun (WGS) entry which is preliminary data.</text>
</comment>
<keyword evidence="3" id="KW-1185">Reference proteome</keyword>
<dbReference type="AlphaFoldDB" id="W7IS36"/>
<evidence type="ECO:0000313" key="2">
    <source>
        <dbReference type="EMBL" id="EWC59271.1"/>
    </source>
</evidence>
<gene>
    <name evidence="2" type="ORF">UO65_5428</name>
</gene>
<dbReference type="eggNOG" id="COG0644">
    <property type="taxonomic scope" value="Bacteria"/>
</dbReference>
<proteinExistence type="predicted"/>
<dbReference type="GO" id="GO:0004497">
    <property type="term" value="F:monooxygenase activity"/>
    <property type="evidence" value="ECO:0007669"/>
    <property type="project" value="UniProtKB-KW"/>
</dbReference>
<keyword evidence="2" id="KW-0560">Oxidoreductase</keyword>
<keyword evidence="2" id="KW-0503">Monooxygenase</keyword>
<organism evidence="2 3">
    <name type="scientific">Actinokineospora spheciospongiae</name>
    <dbReference type="NCBI Taxonomy" id="909613"/>
    <lineage>
        <taxon>Bacteria</taxon>
        <taxon>Bacillati</taxon>
        <taxon>Actinomycetota</taxon>
        <taxon>Actinomycetes</taxon>
        <taxon>Pseudonocardiales</taxon>
        <taxon>Pseudonocardiaceae</taxon>
        <taxon>Actinokineospora</taxon>
    </lineage>
</organism>
<name>W7IS36_9PSEU</name>
<dbReference type="EMBL" id="AYXG01000210">
    <property type="protein sequence ID" value="EWC59271.1"/>
    <property type="molecule type" value="Genomic_DNA"/>
</dbReference>
<protein>
    <submittedName>
        <fullName evidence="2">Monooxygenase, FAD-binding</fullName>
    </submittedName>
</protein>
<feature type="compositionally biased region" description="Basic and acidic residues" evidence="1">
    <location>
        <begin position="61"/>
        <end position="71"/>
    </location>
</feature>
<sequence>MAGYTAKRRSQTAAAYYDYVCTLAEMKPPRHDESQIFSILRSIQAETDCFIASLRRQPADRLGRGGAHREGGPPGRADLGLPLRRERFPPDQAGTQRHHAVPGRHEVGAAEGHQLRRRAAVLRARRHGRGGPHLQPRQGVVLVAR</sequence>
<reference evidence="2 3" key="1">
    <citation type="journal article" date="2014" name="Genome Announc.">
        <title>Draft Genome Sequence of the Antitrypanosomally Active Sponge-Associated Bacterium Actinokineospora sp. Strain EG49.</title>
        <authorList>
            <person name="Harjes J."/>
            <person name="Ryu T."/>
            <person name="Abdelmohsen U.R."/>
            <person name="Moitinho-Silva L."/>
            <person name="Horn H."/>
            <person name="Ravasi T."/>
            <person name="Hentschel U."/>
        </authorList>
    </citation>
    <scope>NUCLEOTIDE SEQUENCE [LARGE SCALE GENOMIC DNA]</scope>
    <source>
        <strain evidence="2 3">EG49</strain>
    </source>
</reference>
<evidence type="ECO:0000313" key="3">
    <source>
        <dbReference type="Proteomes" id="UP000019277"/>
    </source>
</evidence>
<dbReference type="STRING" id="909613.UO65_5428"/>
<accession>W7IS36</accession>
<feature type="region of interest" description="Disordered" evidence="1">
    <location>
        <begin position="61"/>
        <end position="110"/>
    </location>
</feature>